<dbReference type="Proteomes" id="UP000230766">
    <property type="component" value="Unassembled WGS sequence"/>
</dbReference>
<dbReference type="InterPro" id="IPR003439">
    <property type="entry name" value="ABC_transporter-like_ATP-bd"/>
</dbReference>
<dbReference type="InterPro" id="IPR027417">
    <property type="entry name" value="P-loop_NTPase"/>
</dbReference>
<sequence>MAEPVIKLENVWKIYQLGKVELVALKGINLEVAPGAFVSIMGPSGSGKSTILNMIGCLDFPTQGKVFLKGEDISLLTENQLSQLRGKTIGFVFQEFNLLPNLSALENVMLPMIFQGMSEEERRERAKALLTSMGLGERIFHQSPELSAGERQRVAIARAFANNPELVIADEPTGNLDSVTGKKIMEILTDFHKKEGKTIIVVTHDPNIANYSEEIINIKDGQIIANHLTASKVLWQR</sequence>
<dbReference type="Pfam" id="PF00005">
    <property type="entry name" value="ABC_tran"/>
    <property type="match status" value="1"/>
</dbReference>
<dbReference type="InterPro" id="IPR017911">
    <property type="entry name" value="MacB-like_ATP-bd"/>
</dbReference>
<dbReference type="PROSITE" id="PS00211">
    <property type="entry name" value="ABC_TRANSPORTER_1"/>
    <property type="match status" value="1"/>
</dbReference>
<gene>
    <name evidence="5" type="ORF">COS09_01140</name>
</gene>
<name>A0A2M7EBL7_9BACT</name>
<dbReference type="GO" id="GO:0005524">
    <property type="term" value="F:ATP binding"/>
    <property type="evidence" value="ECO:0007669"/>
    <property type="project" value="UniProtKB-KW"/>
</dbReference>
<evidence type="ECO:0000313" key="5">
    <source>
        <dbReference type="EMBL" id="PIV65136.1"/>
    </source>
</evidence>
<dbReference type="InterPro" id="IPR003593">
    <property type="entry name" value="AAA+_ATPase"/>
</dbReference>
<reference evidence="6" key="1">
    <citation type="submission" date="2017-09" db="EMBL/GenBank/DDBJ databases">
        <title>Depth-based differentiation of microbial function through sediment-hosted aquifers and enrichment of novel symbionts in the deep terrestrial subsurface.</title>
        <authorList>
            <person name="Probst A.J."/>
            <person name="Ladd B."/>
            <person name="Jarett J.K."/>
            <person name="Geller-Mcgrath D.E."/>
            <person name="Sieber C.M.K."/>
            <person name="Emerson J.B."/>
            <person name="Anantharaman K."/>
            <person name="Thomas B.C."/>
            <person name="Malmstrom R."/>
            <person name="Stieglmeier M."/>
            <person name="Klingl A."/>
            <person name="Woyke T."/>
            <person name="Ryan C.M."/>
            <person name="Banfield J.F."/>
        </authorList>
    </citation>
    <scope>NUCLEOTIDE SEQUENCE [LARGE SCALE GENOMIC DNA]</scope>
</reference>
<evidence type="ECO:0000256" key="1">
    <source>
        <dbReference type="ARBA" id="ARBA00022448"/>
    </source>
</evidence>
<dbReference type="GO" id="GO:0022857">
    <property type="term" value="F:transmembrane transporter activity"/>
    <property type="evidence" value="ECO:0007669"/>
    <property type="project" value="TreeGrafter"/>
</dbReference>
<dbReference type="CDD" id="cd03255">
    <property type="entry name" value="ABC_MJ0796_LolCDE_FtsE"/>
    <property type="match status" value="1"/>
</dbReference>
<evidence type="ECO:0000256" key="3">
    <source>
        <dbReference type="ARBA" id="ARBA00022840"/>
    </source>
</evidence>
<evidence type="ECO:0000313" key="6">
    <source>
        <dbReference type="Proteomes" id="UP000230766"/>
    </source>
</evidence>
<evidence type="ECO:0000259" key="4">
    <source>
        <dbReference type="PROSITE" id="PS50893"/>
    </source>
</evidence>
<dbReference type="GO" id="GO:0005886">
    <property type="term" value="C:plasma membrane"/>
    <property type="evidence" value="ECO:0007669"/>
    <property type="project" value="TreeGrafter"/>
</dbReference>
<evidence type="ECO:0000256" key="2">
    <source>
        <dbReference type="ARBA" id="ARBA00022741"/>
    </source>
</evidence>
<feature type="domain" description="ABC transporter" evidence="4">
    <location>
        <begin position="6"/>
        <end position="236"/>
    </location>
</feature>
<dbReference type="InterPro" id="IPR017871">
    <property type="entry name" value="ABC_transporter-like_CS"/>
</dbReference>
<protein>
    <submittedName>
        <fullName evidence="5">Lipoprotein-releasing system ATP-binding protein LolD</fullName>
    </submittedName>
</protein>
<dbReference type="FunFam" id="3.40.50.300:FF:000032">
    <property type="entry name" value="Export ABC transporter ATP-binding protein"/>
    <property type="match status" value="1"/>
</dbReference>
<dbReference type="Gene3D" id="3.40.50.300">
    <property type="entry name" value="P-loop containing nucleotide triphosphate hydrolases"/>
    <property type="match status" value="1"/>
</dbReference>
<dbReference type="PANTHER" id="PTHR24220:SF86">
    <property type="entry name" value="ABC TRANSPORTER ABCH.1"/>
    <property type="match status" value="1"/>
</dbReference>
<dbReference type="EMBL" id="PETJ01000029">
    <property type="protein sequence ID" value="PIV65136.1"/>
    <property type="molecule type" value="Genomic_DNA"/>
</dbReference>
<keyword evidence="3 5" id="KW-0067">ATP-binding</keyword>
<dbReference type="GO" id="GO:0016887">
    <property type="term" value="F:ATP hydrolysis activity"/>
    <property type="evidence" value="ECO:0007669"/>
    <property type="project" value="InterPro"/>
</dbReference>
<dbReference type="PROSITE" id="PS50893">
    <property type="entry name" value="ABC_TRANSPORTER_2"/>
    <property type="match status" value="1"/>
</dbReference>
<dbReference type="SMART" id="SM00382">
    <property type="entry name" value="AAA"/>
    <property type="match status" value="1"/>
</dbReference>
<keyword evidence="1" id="KW-0813">Transport</keyword>
<keyword evidence="2" id="KW-0547">Nucleotide-binding</keyword>
<accession>A0A2M7EBL7</accession>
<comment type="caution">
    <text evidence="5">The sequence shown here is derived from an EMBL/GenBank/DDBJ whole genome shotgun (WGS) entry which is preliminary data.</text>
</comment>
<dbReference type="SUPFAM" id="SSF52540">
    <property type="entry name" value="P-loop containing nucleoside triphosphate hydrolases"/>
    <property type="match status" value="1"/>
</dbReference>
<dbReference type="GO" id="GO:0098796">
    <property type="term" value="C:membrane protein complex"/>
    <property type="evidence" value="ECO:0007669"/>
    <property type="project" value="UniProtKB-ARBA"/>
</dbReference>
<dbReference type="PANTHER" id="PTHR24220">
    <property type="entry name" value="IMPORT ATP-BINDING PROTEIN"/>
    <property type="match status" value="1"/>
</dbReference>
<dbReference type="AlphaFoldDB" id="A0A2M7EBL7"/>
<organism evidence="5 6">
    <name type="scientific">Candidatus Nealsonbacteria bacterium CG01_land_8_20_14_3_00_12</name>
    <dbReference type="NCBI Taxonomy" id="1974697"/>
    <lineage>
        <taxon>Bacteria</taxon>
        <taxon>Candidatus Nealsoniibacteriota</taxon>
    </lineage>
</organism>
<proteinExistence type="predicted"/>
<keyword evidence="5" id="KW-0449">Lipoprotein</keyword>
<dbReference type="InterPro" id="IPR015854">
    <property type="entry name" value="ABC_transpr_LolD-like"/>
</dbReference>